<accession>A0A0B6AD72</accession>
<dbReference type="HOGENOM" id="CLU_035527_1_0_9"/>
<dbReference type="InterPro" id="IPR051161">
    <property type="entry name" value="Mannose-6P_isomerase_type2"/>
</dbReference>
<dbReference type="InterPro" id="IPR014710">
    <property type="entry name" value="RmlC-like_jellyroll"/>
</dbReference>
<dbReference type="Proteomes" id="UP000031829">
    <property type="component" value="Chromosome"/>
</dbReference>
<dbReference type="KEGG" id="bmeg:BG04_3431"/>
<dbReference type="RefSeq" id="WP_034653746.1">
    <property type="nucleotide sequence ID" value="NZ_BCVB01000003.1"/>
</dbReference>
<evidence type="ECO:0000259" key="2">
    <source>
        <dbReference type="Pfam" id="PF07883"/>
    </source>
</evidence>
<organism evidence="3 4">
    <name type="scientific">Priestia megaterium (strain ATCC 14581 / DSM 32 / CCUG 1817 / JCM 2506 / NBRC 15308 / NCIMB 9376 / NCTC 10342 / NRRL B-14308 / VKM B-512 / Ford 19)</name>
    <name type="common">Bacillus megaterium</name>
    <dbReference type="NCBI Taxonomy" id="1348623"/>
    <lineage>
        <taxon>Bacteria</taxon>
        <taxon>Bacillati</taxon>
        <taxon>Bacillota</taxon>
        <taxon>Bacilli</taxon>
        <taxon>Bacillales</taxon>
        <taxon>Bacillaceae</taxon>
        <taxon>Priestia</taxon>
    </lineage>
</organism>
<dbReference type="InterPro" id="IPR011051">
    <property type="entry name" value="RmlC_Cupin_sf"/>
</dbReference>
<dbReference type="GO" id="GO:0016853">
    <property type="term" value="F:isomerase activity"/>
    <property type="evidence" value="ECO:0007669"/>
    <property type="project" value="UniProtKB-KW"/>
</dbReference>
<dbReference type="AlphaFoldDB" id="A0A0B6AD72"/>
<dbReference type="PANTHER" id="PTHR46390:SF1">
    <property type="entry name" value="MANNOSE-1-PHOSPHATE GUANYLYLTRANSFERASE"/>
    <property type="match status" value="1"/>
</dbReference>
<dbReference type="SUPFAM" id="SSF51182">
    <property type="entry name" value="RmlC-like cupins"/>
    <property type="match status" value="1"/>
</dbReference>
<sequence>MKLVLLSGGSGKRLWPLSNDTRSKQFLKVLEGRDGQKESMVQRVWSQIEAVGLNESTVIATSKLQRDMITGQVGTDIPLIIEPERRDTFPAIALAASYLHSEEQASEDEIVVVLPVDPYVEDGFFERVKDLESVLRDSKADLALMGVTPTYPSSKYGYIVPEGKVQGDSYFTVDCFTEKPSEEAAVGLINQRALWNCGVFAFRLGYLLQILQEKKLPLQFETLHKEYATLPKISFDYEVVEKASHIVALPYDGYWKDLGTWNTLTEEMATSQIGKGVLTDDSANTHLVNELDIPVTVLGVKDVVVAASPDGILVADKASSPKIKEIIGDWNYPPMYEERLWGWSRVLDYAKYDEETEMVTKRIHISKGKNSTYHYHNLRDEVWTIVRGEGELALDDYIRRVKAGDIIHLPAGKKHGIHALTDLEFIEVQTGKVISNEDSIRLIYDWNDVIKQFQSSRPQVIL</sequence>
<dbReference type="InterPro" id="IPR013096">
    <property type="entry name" value="Cupin_2"/>
</dbReference>
<evidence type="ECO:0000259" key="1">
    <source>
        <dbReference type="Pfam" id="PF00483"/>
    </source>
</evidence>
<reference evidence="3 4" key="1">
    <citation type="journal article" date="2015" name="Genome Announc.">
        <title>Complete genome sequences for 35 biothreat assay-relevant bacillus species.</title>
        <authorList>
            <person name="Johnson S.L."/>
            <person name="Daligault H.E."/>
            <person name="Davenport K.W."/>
            <person name="Jaissle J."/>
            <person name="Frey K.G."/>
            <person name="Ladner J.T."/>
            <person name="Broomall S.M."/>
            <person name="Bishop-Lilly K.A."/>
            <person name="Bruce D.C."/>
            <person name="Gibbons H.S."/>
            <person name="Coyne S.R."/>
            <person name="Lo C.C."/>
            <person name="Meincke L."/>
            <person name="Munk A.C."/>
            <person name="Koroleva G.I."/>
            <person name="Rosenzweig C.N."/>
            <person name="Palacios G.F."/>
            <person name="Redden C.L."/>
            <person name="Minogue T.D."/>
            <person name="Chain P.S."/>
        </authorList>
    </citation>
    <scope>NUCLEOTIDE SEQUENCE [LARGE SCALE GENOMIC DNA]</scope>
    <source>
        <strain evidence="4">ATCC 14581 / DSM 32 / JCM 2506 / NBRC 15308 / NCIMB 9376 / NCTC 10342 / NRRL B-14308 / VKM B-512</strain>
    </source>
</reference>
<dbReference type="SUPFAM" id="SSF53448">
    <property type="entry name" value="Nucleotide-diphospho-sugar transferases"/>
    <property type="match status" value="1"/>
</dbReference>
<feature type="domain" description="Cupin type-2" evidence="2">
    <location>
        <begin position="363"/>
        <end position="426"/>
    </location>
</feature>
<dbReference type="GO" id="GO:0009298">
    <property type="term" value="P:GDP-mannose biosynthetic process"/>
    <property type="evidence" value="ECO:0007669"/>
    <property type="project" value="TreeGrafter"/>
</dbReference>
<dbReference type="InterPro" id="IPR005835">
    <property type="entry name" value="NTP_transferase_dom"/>
</dbReference>
<dbReference type="Gene3D" id="2.60.120.10">
    <property type="entry name" value="Jelly Rolls"/>
    <property type="match status" value="1"/>
</dbReference>
<proteinExistence type="predicted"/>
<name>A0A0B6AD72_PRIM2</name>
<evidence type="ECO:0000313" key="4">
    <source>
        <dbReference type="Proteomes" id="UP000031829"/>
    </source>
</evidence>
<dbReference type="Gene3D" id="3.90.550.10">
    <property type="entry name" value="Spore Coat Polysaccharide Biosynthesis Protein SpsA, Chain A"/>
    <property type="match status" value="1"/>
</dbReference>
<dbReference type="Pfam" id="PF00483">
    <property type="entry name" value="NTP_transferase"/>
    <property type="match status" value="1"/>
</dbReference>
<dbReference type="GeneID" id="93641491"/>
<dbReference type="EMBL" id="CP009920">
    <property type="protein sequence ID" value="AJI21471.1"/>
    <property type="molecule type" value="Genomic_DNA"/>
</dbReference>
<dbReference type="InterPro" id="IPR029044">
    <property type="entry name" value="Nucleotide-diphossugar_trans"/>
</dbReference>
<feature type="domain" description="Nucleotidyl transferase" evidence="1">
    <location>
        <begin position="4"/>
        <end position="269"/>
    </location>
</feature>
<dbReference type="PANTHER" id="PTHR46390">
    <property type="entry name" value="MANNOSE-1-PHOSPHATE GUANYLYLTRANSFERASE"/>
    <property type="match status" value="1"/>
</dbReference>
<dbReference type="GO" id="GO:0004475">
    <property type="term" value="F:mannose-1-phosphate guanylyltransferase (GTP) activity"/>
    <property type="evidence" value="ECO:0007669"/>
    <property type="project" value="TreeGrafter"/>
</dbReference>
<protein>
    <submittedName>
        <fullName evidence="3">Mannose-6-phosphate isomerase family protein</fullName>
    </submittedName>
</protein>
<dbReference type="CDD" id="cd02213">
    <property type="entry name" value="cupin_PMI_typeII_C"/>
    <property type="match status" value="1"/>
</dbReference>
<keyword evidence="3" id="KW-0413">Isomerase</keyword>
<evidence type="ECO:0000313" key="3">
    <source>
        <dbReference type="EMBL" id="AJI21471.1"/>
    </source>
</evidence>
<gene>
    <name evidence="3" type="ORF">BG04_3431</name>
</gene>
<dbReference type="Pfam" id="PF07883">
    <property type="entry name" value="Cupin_2"/>
    <property type="match status" value="1"/>
</dbReference>